<dbReference type="RefSeq" id="YP_009151577.1">
    <property type="nucleotide sequence ID" value="NC_027374.1"/>
</dbReference>
<proteinExistence type="predicted"/>
<dbReference type="EMBL" id="KM236246">
    <property type="protein sequence ID" value="AIW03412.1"/>
    <property type="molecule type" value="Genomic_DNA"/>
</dbReference>
<reference evidence="1 2" key="1">
    <citation type="submission" date="2014-07" db="EMBL/GenBank/DDBJ databases">
        <title>Complete Genome of Bacillus megaterium Myophage Moonbeam.</title>
        <authorList>
            <person name="Cadungog J.N."/>
            <person name="Khatemi B.E."/>
            <person name="Hernandez A.C."/>
            <person name="Everett G.F.K."/>
        </authorList>
    </citation>
    <scope>NUCLEOTIDE SEQUENCE [LARGE SCALE GENOMIC DNA]</scope>
</reference>
<name>A0A0A0RN21_9CAUD</name>
<sequence>MREPAEKHFRITYIKRVNMIGPTVVAHKEDYALDDLQDVLDRYKDLSAKDNVTSLGISTVEIYPVDPQELL</sequence>
<organism evidence="1 2">
    <name type="scientific">Bacillus phage Moonbeam</name>
    <dbReference type="NCBI Taxonomy" id="1540091"/>
    <lineage>
        <taxon>Viruses</taxon>
        <taxon>Duplodnaviria</taxon>
        <taxon>Heunggongvirae</taxon>
        <taxon>Uroviricota</taxon>
        <taxon>Caudoviricetes</taxon>
        <taxon>Herelleviridae</taxon>
        <taxon>Bastillevirinae</taxon>
        <taxon>Moonbeamvirus</taxon>
        <taxon>Moonbeamvirus moonbeam</taxon>
    </lineage>
</organism>
<accession>A0A0A0RN21</accession>
<evidence type="ECO:0000313" key="1">
    <source>
        <dbReference type="EMBL" id="AIW03412.1"/>
    </source>
</evidence>
<gene>
    <name evidence="1" type="ORF">CPT_Moonbeam14</name>
</gene>
<keyword evidence="2" id="KW-1185">Reference proteome</keyword>
<dbReference type="KEGG" id="vg:24607988"/>
<evidence type="ECO:0000313" key="2">
    <source>
        <dbReference type="Proteomes" id="UP000030207"/>
    </source>
</evidence>
<protein>
    <submittedName>
        <fullName evidence="1">Uncharacterized protein</fullName>
    </submittedName>
</protein>
<dbReference type="Proteomes" id="UP000030207">
    <property type="component" value="Segment"/>
</dbReference>
<dbReference type="GeneID" id="24607988"/>